<proteinExistence type="predicted"/>
<sequence length="114" mass="12746">MFKNPRLALLAIISLTLFSIFIDLPKIKIFGKNIQHPTINTKFFQRDFEPKLGLDLAGGVQLVLSADLSTIDEKDQENALESSKNIIENRINSLGVSEPVVQIAKSQNQNRLIV</sequence>
<dbReference type="Proteomes" id="UP000034531">
    <property type="component" value="Unassembled WGS sequence"/>
</dbReference>
<dbReference type="Pfam" id="PF21760">
    <property type="entry name" value="SecD_1st"/>
    <property type="match status" value="1"/>
</dbReference>
<feature type="non-terminal residue" evidence="9">
    <location>
        <position position="114"/>
    </location>
</feature>
<feature type="domain" description="Protein translocase subunit SecDF P1" evidence="8">
    <location>
        <begin position="81"/>
        <end position="114"/>
    </location>
</feature>
<dbReference type="InterPro" id="IPR022813">
    <property type="entry name" value="SecD/SecF_arch_bac"/>
</dbReference>
<evidence type="ECO:0000259" key="8">
    <source>
        <dbReference type="Pfam" id="PF21760"/>
    </source>
</evidence>
<evidence type="ECO:0000256" key="3">
    <source>
        <dbReference type="ARBA" id="ARBA00022692"/>
    </source>
</evidence>
<dbReference type="PANTHER" id="PTHR30081">
    <property type="entry name" value="PROTEIN-EXPORT MEMBRANE PROTEIN SEC"/>
    <property type="match status" value="1"/>
</dbReference>
<dbReference type="EMBL" id="LBYI01000057">
    <property type="protein sequence ID" value="KKR47739.1"/>
    <property type="molecule type" value="Genomic_DNA"/>
</dbReference>
<evidence type="ECO:0000256" key="5">
    <source>
        <dbReference type="ARBA" id="ARBA00022989"/>
    </source>
</evidence>
<gene>
    <name evidence="9" type="ORF">UT84_C0057G0001</name>
</gene>
<dbReference type="GO" id="GO:0015031">
    <property type="term" value="P:protein transport"/>
    <property type="evidence" value="ECO:0007669"/>
    <property type="project" value="UniProtKB-KW"/>
</dbReference>
<dbReference type="Gene3D" id="3.30.70.3220">
    <property type="match status" value="1"/>
</dbReference>
<evidence type="ECO:0000313" key="9">
    <source>
        <dbReference type="EMBL" id="KKR47739.1"/>
    </source>
</evidence>
<accession>A0A0G0R4S1</accession>
<keyword evidence="2" id="KW-1003">Cell membrane</keyword>
<evidence type="ECO:0000256" key="2">
    <source>
        <dbReference type="ARBA" id="ARBA00022475"/>
    </source>
</evidence>
<dbReference type="AlphaFoldDB" id="A0A0G0R4S1"/>
<reference evidence="9 10" key="1">
    <citation type="journal article" date="2015" name="Nature">
        <title>rRNA introns, odd ribosomes, and small enigmatic genomes across a large radiation of phyla.</title>
        <authorList>
            <person name="Brown C.T."/>
            <person name="Hug L.A."/>
            <person name="Thomas B.C."/>
            <person name="Sharon I."/>
            <person name="Castelle C.J."/>
            <person name="Singh A."/>
            <person name="Wilkins M.J."/>
            <person name="Williams K.H."/>
            <person name="Banfield J.F."/>
        </authorList>
    </citation>
    <scope>NUCLEOTIDE SEQUENCE [LARGE SCALE GENOMIC DNA]</scope>
</reference>
<evidence type="ECO:0000313" key="10">
    <source>
        <dbReference type="Proteomes" id="UP000034531"/>
    </source>
</evidence>
<keyword evidence="6" id="KW-0811">Translocation</keyword>
<evidence type="ECO:0000256" key="4">
    <source>
        <dbReference type="ARBA" id="ARBA00022927"/>
    </source>
</evidence>
<keyword evidence="5" id="KW-1133">Transmembrane helix</keyword>
<dbReference type="PANTHER" id="PTHR30081:SF8">
    <property type="entry name" value="PROTEIN TRANSLOCASE SUBUNIT SECF"/>
    <property type="match status" value="1"/>
</dbReference>
<keyword evidence="7" id="KW-0472">Membrane</keyword>
<evidence type="ECO:0000256" key="1">
    <source>
        <dbReference type="ARBA" id="ARBA00022448"/>
    </source>
</evidence>
<keyword evidence="1" id="KW-0813">Transport</keyword>
<dbReference type="InterPro" id="IPR048631">
    <property type="entry name" value="SecD_1st"/>
</dbReference>
<evidence type="ECO:0000256" key="7">
    <source>
        <dbReference type="ARBA" id="ARBA00023136"/>
    </source>
</evidence>
<protein>
    <submittedName>
        <fullName evidence="9">Preprotein translocase subunit SecD</fullName>
    </submittedName>
</protein>
<keyword evidence="4" id="KW-0653">Protein transport</keyword>
<evidence type="ECO:0000256" key="6">
    <source>
        <dbReference type="ARBA" id="ARBA00023010"/>
    </source>
</evidence>
<comment type="caution">
    <text evidence="9">The sequence shown here is derived from an EMBL/GenBank/DDBJ whole genome shotgun (WGS) entry which is preliminary data.</text>
</comment>
<organism evidence="9 10">
    <name type="scientific">Candidatus Curtissbacteria bacterium GW2011_GWA1_40_16</name>
    <dbReference type="NCBI Taxonomy" id="1618405"/>
    <lineage>
        <taxon>Bacteria</taxon>
        <taxon>Candidatus Curtissiibacteriota</taxon>
    </lineage>
</organism>
<dbReference type="GO" id="GO:0005886">
    <property type="term" value="C:plasma membrane"/>
    <property type="evidence" value="ECO:0007669"/>
    <property type="project" value="TreeGrafter"/>
</dbReference>
<name>A0A0G0R4S1_9BACT</name>
<keyword evidence="3" id="KW-0812">Transmembrane</keyword>